<keyword evidence="2" id="KW-1185">Reference proteome</keyword>
<comment type="caution">
    <text evidence="1">The sequence shown here is derived from an EMBL/GenBank/DDBJ whole genome shotgun (WGS) entry which is preliminary data.</text>
</comment>
<name>A0AA39K215_ARMTA</name>
<sequence length="498" mass="57245">MVADDEGHLSIIDFDKEKFRGHKLQMKAKHEWLESLLDGRSAWKRVILIQVTVRQADAQAVKLFRPELVPVVTTSSRTAMALPSELISHILFELWSTQSSTNEYIQTFSACSLVSKQWSAIIKEINSTHLVTSLFYSGGYLYTIPSMSSMPHPLLCRTITFKVDCMLKPDDVQYAKCNPSITANRGTESVLRRLFNGPVTPPDGIHIYVYYLDDPQVHIPRFWLPLQTTRLTIVYHYRWWVFITLPRPLHWTEFQSRVMFGERELHQFLLHGPDPGPGLYPDYVKRYIPMFEQSIPLGSVGYIHPFSKKFIVLFNAIDPASSAEPRINRIPSLLKDGHIKVTTNPKYSPSLAWDYEYKKSDILHKLGAWTKGRSLGLGRAICRELVGDQFGDWLSEHRQTITDVFGDHHPYICNHLELVTTTVDSSQYVWFIVLVRTFGSSGDLLYFQVDPQASRNPGHPWGRIKPLDHREPELLSWDHVSTVGQLPMTVQIRCHFIS</sequence>
<proteinExistence type="predicted"/>
<organism evidence="1 2">
    <name type="scientific">Armillaria tabescens</name>
    <name type="common">Ringless honey mushroom</name>
    <name type="synonym">Agaricus tabescens</name>
    <dbReference type="NCBI Taxonomy" id="1929756"/>
    <lineage>
        <taxon>Eukaryota</taxon>
        <taxon>Fungi</taxon>
        <taxon>Dikarya</taxon>
        <taxon>Basidiomycota</taxon>
        <taxon>Agaricomycotina</taxon>
        <taxon>Agaricomycetes</taxon>
        <taxon>Agaricomycetidae</taxon>
        <taxon>Agaricales</taxon>
        <taxon>Marasmiineae</taxon>
        <taxon>Physalacriaceae</taxon>
        <taxon>Desarmillaria</taxon>
    </lineage>
</organism>
<dbReference type="AlphaFoldDB" id="A0AA39K215"/>
<dbReference type="GeneID" id="85353442"/>
<evidence type="ECO:0008006" key="3">
    <source>
        <dbReference type="Google" id="ProtNLM"/>
    </source>
</evidence>
<evidence type="ECO:0000313" key="2">
    <source>
        <dbReference type="Proteomes" id="UP001175211"/>
    </source>
</evidence>
<gene>
    <name evidence="1" type="ORF">EV420DRAFT_1482337</name>
</gene>
<accession>A0AA39K215</accession>
<protein>
    <recommendedName>
        <fullName evidence="3">F-box domain-containing protein</fullName>
    </recommendedName>
</protein>
<evidence type="ECO:0000313" key="1">
    <source>
        <dbReference type="EMBL" id="KAK0451995.1"/>
    </source>
</evidence>
<dbReference type="Proteomes" id="UP001175211">
    <property type="component" value="Unassembled WGS sequence"/>
</dbReference>
<dbReference type="EMBL" id="JAUEPS010000032">
    <property type="protein sequence ID" value="KAK0451995.1"/>
    <property type="molecule type" value="Genomic_DNA"/>
</dbReference>
<reference evidence="1" key="1">
    <citation type="submission" date="2023-06" db="EMBL/GenBank/DDBJ databases">
        <authorList>
            <consortium name="Lawrence Berkeley National Laboratory"/>
            <person name="Ahrendt S."/>
            <person name="Sahu N."/>
            <person name="Indic B."/>
            <person name="Wong-Bajracharya J."/>
            <person name="Merenyi Z."/>
            <person name="Ke H.-M."/>
            <person name="Monk M."/>
            <person name="Kocsube S."/>
            <person name="Drula E."/>
            <person name="Lipzen A."/>
            <person name="Balint B."/>
            <person name="Henrissat B."/>
            <person name="Andreopoulos B."/>
            <person name="Martin F.M."/>
            <person name="Harder C.B."/>
            <person name="Rigling D."/>
            <person name="Ford K.L."/>
            <person name="Foster G.D."/>
            <person name="Pangilinan J."/>
            <person name="Papanicolaou A."/>
            <person name="Barry K."/>
            <person name="LaButti K."/>
            <person name="Viragh M."/>
            <person name="Koriabine M."/>
            <person name="Yan M."/>
            <person name="Riley R."/>
            <person name="Champramary S."/>
            <person name="Plett K.L."/>
            <person name="Tsai I.J."/>
            <person name="Slot J."/>
            <person name="Sipos G."/>
            <person name="Plett J."/>
            <person name="Nagy L.G."/>
            <person name="Grigoriev I.V."/>
        </authorList>
    </citation>
    <scope>NUCLEOTIDE SEQUENCE</scope>
    <source>
        <strain evidence="1">CCBAS 213</strain>
    </source>
</reference>
<dbReference type="RefSeq" id="XP_060327829.1">
    <property type="nucleotide sequence ID" value="XM_060469894.1"/>
</dbReference>